<evidence type="ECO:0000256" key="2">
    <source>
        <dbReference type="ARBA" id="ARBA00023002"/>
    </source>
</evidence>
<dbReference type="InterPro" id="IPR057326">
    <property type="entry name" value="KR_dom"/>
</dbReference>
<dbReference type="SUPFAM" id="SSF51735">
    <property type="entry name" value="NAD(P)-binding Rossmann-fold domains"/>
    <property type="match status" value="1"/>
</dbReference>
<dbReference type="GO" id="GO:0016491">
    <property type="term" value="F:oxidoreductase activity"/>
    <property type="evidence" value="ECO:0007669"/>
    <property type="project" value="UniProtKB-KW"/>
</dbReference>
<dbReference type="CDD" id="cd05374">
    <property type="entry name" value="17beta-HSD-like_SDR_c"/>
    <property type="match status" value="1"/>
</dbReference>
<dbReference type="PANTHER" id="PTHR44169:SF6">
    <property type="entry name" value="NADPH-DEPENDENT 1-ACYLDIHYDROXYACETONE PHOSPHATE REDUCTASE"/>
    <property type="match status" value="1"/>
</dbReference>
<evidence type="ECO:0000313" key="6">
    <source>
        <dbReference type="Proteomes" id="UP000240206"/>
    </source>
</evidence>
<sequence>MQMTKPSVLVTGASSGIGAATASLLLDRGWRVFAAARRLEPMAALEAQGAELFQLDLSNADSRSDLAAQIANRVGALDALVNNAGFGEVGPLETMELERARAIFEVNVFGLMGLTQLLVPAMRQRGCGRIVNVSSIAGRWVTPGSGWYGASKFALEALSDALRLELKSFGLQVVIVEPGLIATNFGEIAFPSMQKALECNIYGKMMRNVRAGWERVYQGASSPLLVAQTIENALTKPKPAARYRCGHQSISVLASELLPTSIWDRLISAQML</sequence>
<dbReference type="Pfam" id="PF00106">
    <property type="entry name" value="adh_short"/>
    <property type="match status" value="1"/>
</dbReference>
<dbReference type="EMBL" id="PXVC01000058">
    <property type="protein sequence ID" value="PSI00985.1"/>
    <property type="molecule type" value="Genomic_DNA"/>
</dbReference>
<dbReference type="Gene3D" id="3.40.50.720">
    <property type="entry name" value="NAD(P)-binding Rossmann-like Domain"/>
    <property type="match status" value="1"/>
</dbReference>
<dbReference type="PROSITE" id="PS00061">
    <property type="entry name" value="ADH_SHORT"/>
    <property type="match status" value="1"/>
</dbReference>
<organism evidence="5 6">
    <name type="scientific">Synechococcus lacustris str. Tous</name>
    <dbReference type="NCBI Taxonomy" id="1910958"/>
    <lineage>
        <taxon>Bacteria</taxon>
        <taxon>Bacillati</taxon>
        <taxon>Cyanobacteriota</taxon>
        <taxon>Cyanophyceae</taxon>
        <taxon>Synechococcales</taxon>
        <taxon>Synechococcaceae</taxon>
        <taxon>Synechococcus</taxon>
    </lineage>
</organism>
<dbReference type="PRINTS" id="PR00081">
    <property type="entry name" value="GDHRDH"/>
</dbReference>
<evidence type="ECO:0000259" key="4">
    <source>
        <dbReference type="SMART" id="SM00822"/>
    </source>
</evidence>
<proteinExistence type="inferred from homology"/>
<gene>
    <name evidence="5" type="ORF">C7K08_10265</name>
</gene>
<name>A0A2P7ECN2_9SYNE</name>
<comment type="caution">
    <text evidence="5">The sequence shown here is derived from an EMBL/GenBank/DDBJ whole genome shotgun (WGS) entry which is preliminary data.</text>
</comment>
<feature type="domain" description="Ketoreductase" evidence="4">
    <location>
        <begin position="6"/>
        <end position="184"/>
    </location>
</feature>
<dbReference type="InterPro" id="IPR002347">
    <property type="entry name" value="SDR_fam"/>
</dbReference>
<evidence type="ECO:0000256" key="1">
    <source>
        <dbReference type="ARBA" id="ARBA00006484"/>
    </source>
</evidence>
<reference evidence="6" key="1">
    <citation type="submission" date="2018-03" db="EMBL/GenBank/DDBJ databases">
        <title>Ecological and genomic features of two cosmopolitan and abundant freshwater picocyanobacteria.</title>
        <authorList>
            <person name="Cabello-Yeves P.J."/>
            <person name="Picazo A."/>
            <person name="Camacho A."/>
            <person name="Callieri C."/>
            <person name="Rosselli R."/>
            <person name="Roda-Garcia J."/>
            <person name="Coutinho F.H."/>
            <person name="Rodriguez-Valera F."/>
        </authorList>
    </citation>
    <scope>NUCLEOTIDE SEQUENCE [LARGE SCALE GENOMIC DNA]</scope>
    <source>
        <strain evidence="6">Tous</strain>
    </source>
</reference>
<dbReference type="InterPro" id="IPR036291">
    <property type="entry name" value="NAD(P)-bd_dom_sf"/>
</dbReference>
<dbReference type="InterPro" id="IPR020904">
    <property type="entry name" value="Sc_DH/Rdtase_CS"/>
</dbReference>
<keyword evidence="2" id="KW-0560">Oxidoreductase</keyword>
<protein>
    <submittedName>
        <fullName evidence="5">Short-chain dehydrogenase/reductase</fullName>
    </submittedName>
</protein>
<evidence type="ECO:0000313" key="5">
    <source>
        <dbReference type="EMBL" id="PSI00985.1"/>
    </source>
</evidence>
<dbReference type="PANTHER" id="PTHR44169">
    <property type="entry name" value="NADPH-DEPENDENT 1-ACYLDIHYDROXYACETONE PHOSPHATE REDUCTASE"/>
    <property type="match status" value="1"/>
</dbReference>
<dbReference type="SMART" id="SM00822">
    <property type="entry name" value="PKS_KR"/>
    <property type="match status" value="1"/>
</dbReference>
<dbReference type="STRING" id="1910958.BTM30_06315"/>
<dbReference type="AlphaFoldDB" id="A0A2P7ECN2"/>
<dbReference type="PRINTS" id="PR00080">
    <property type="entry name" value="SDRFAMILY"/>
</dbReference>
<accession>A0A2P7ECN2</accession>
<keyword evidence="6" id="KW-1185">Reference proteome</keyword>
<evidence type="ECO:0000256" key="3">
    <source>
        <dbReference type="RuleBase" id="RU000363"/>
    </source>
</evidence>
<comment type="similarity">
    <text evidence="1 3">Belongs to the short-chain dehydrogenases/reductases (SDR) family.</text>
</comment>
<dbReference type="Proteomes" id="UP000240206">
    <property type="component" value="Unassembled WGS sequence"/>
</dbReference>